<reference evidence="10 11" key="1">
    <citation type="submission" date="2017-03" db="EMBL/GenBank/DDBJ databases">
        <title>Widespread Adenine N6-methylation of Active Genes in Fungi.</title>
        <authorList>
            <consortium name="DOE Joint Genome Institute"/>
            <person name="Mondo S.J."/>
            <person name="Dannebaum R.O."/>
            <person name="Kuo R.C."/>
            <person name="Louie K.B."/>
            <person name="Bewick A.J."/>
            <person name="Labutti K."/>
            <person name="Haridas S."/>
            <person name="Kuo A."/>
            <person name="Salamov A."/>
            <person name="Ahrendt S.R."/>
            <person name="Lau R."/>
            <person name="Bowen B.P."/>
            <person name="Lipzen A."/>
            <person name="Sullivan W."/>
            <person name="Andreopoulos W.B."/>
            <person name="Clum A."/>
            <person name="Lindquist E."/>
            <person name="Daum C."/>
            <person name="Northen T.R."/>
            <person name="Ramamoorthy G."/>
            <person name="Schmitz R.J."/>
            <person name="Gryganskyi A."/>
            <person name="Culley D."/>
            <person name="Magnuson J."/>
            <person name="James T.Y."/>
            <person name="O'Malley M.A."/>
            <person name="Stajich J.E."/>
            <person name="Spatafora J.W."/>
            <person name="Visel A."/>
            <person name="Grigoriev I.V."/>
        </authorList>
    </citation>
    <scope>NUCLEOTIDE SEQUENCE [LARGE SCALE GENOMIC DNA]</scope>
    <source>
        <strain evidence="10 11">NRRL Y-17943</strain>
    </source>
</reference>
<organism evidence="10 11">
    <name type="scientific">Kockovaella imperatae</name>
    <dbReference type="NCBI Taxonomy" id="4999"/>
    <lineage>
        <taxon>Eukaryota</taxon>
        <taxon>Fungi</taxon>
        <taxon>Dikarya</taxon>
        <taxon>Basidiomycota</taxon>
        <taxon>Agaricomycotina</taxon>
        <taxon>Tremellomycetes</taxon>
        <taxon>Tremellales</taxon>
        <taxon>Cuniculitremaceae</taxon>
        <taxon>Kockovaella</taxon>
    </lineage>
</organism>
<dbReference type="AlphaFoldDB" id="A0A1Y1UMX6"/>
<evidence type="ECO:0000313" key="11">
    <source>
        <dbReference type="Proteomes" id="UP000193218"/>
    </source>
</evidence>
<evidence type="ECO:0000256" key="1">
    <source>
        <dbReference type="ARBA" id="ARBA00004123"/>
    </source>
</evidence>
<evidence type="ECO:0000256" key="3">
    <source>
        <dbReference type="ARBA" id="ARBA00007096"/>
    </source>
</evidence>
<dbReference type="Proteomes" id="UP000193218">
    <property type="component" value="Unassembled WGS sequence"/>
</dbReference>
<evidence type="ECO:0000259" key="9">
    <source>
        <dbReference type="Pfam" id="PF09811"/>
    </source>
</evidence>
<evidence type="ECO:0000256" key="6">
    <source>
        <dbReference type="ARBA" id="ARBA00022490"/>
    </source>
</evidence>
<dbReference type="PANTHER" id="PTHR18829:SF0">
    <property type="entry name" value="PROTEIN YAE1 HOMOLOG"/>
    <property type="match status" value="1"/>
</dbReference>
<dbReference type="OrthoDB" id="20086at2759"/>
<evidence type="ECO:0000256" key="5">
    <source>
        <dbReference type="ARBA" id="ARBA00018400"/>
    </source>
</evidence>
<evidence type="ECO:0000313" key="10">
    <source>
        <dbReference type="EMBL" id="ORX38867.1"/>
    </source>
</evidence>
<accession>A0A1Y1UMX6</accession>
<comment type="subcellular location">
    <subcellularLocation>
        <location evidence="2">Cytoplasm</location>
    </subcellularLocation>
    <subcellularLocation>
        <location evidence="1">Nucleus</location>
    </subcellularLocation>
</comment>
<name>A0A1Y1UMX6_9TREE</name>
<dbReference type="RefSeq" id="XP_021872730.1">
    <property type="nucleotide sequence ID" value="XM_022013254.1"/>
</dbReference>
<comment type="similarity">
    <text evidence="3">Belongs to the YAE1 family.</text>
</comment>
<sequence length="217" mass="24188">MEEDDDWLNDESGQSYRHQGGAADPLVDAEWNRLATRYSDAGYREGITDGKLATLQQGFDQGFNSSVLASRRLGQLRGRANGLLSFLLKTDIPAQNGSSSADPARVDLTISNVREFVRLLGNVKRDDILPLDTERLEHERNEHPDQDHAFEFERNDKRDMEGLEDAMRAVSSGGDIVGPRPETRKENTDSARDASSLDALERQLIQLEAAIIGDHQI</sequence>
<keyword evidence="7" id="KW-0539">Nucleus</keyword>
<evidence type="ECO:0000256" key="4">
    <source>
        <dbReference type="ARBA" id="ARBA00017286"/>
    </source>
</evidence>
<dbReference type="GO" id="GO:0005634">
    <property type="term" value="C:nucleus"/>
    <property type="evidence" value="ECO:0007669"/>
    <property type="project" value="UniProtKB-SubCell"/>
</dbReference>
<dbReference type="PANTHER" id="PTHR18829">
    <property type="entry name" value="PROTEIN YAE1 HOMOLOG"/>
    <property type="match status" value="1"/>
</dbReference>
<keyword evidence="6" id="KW-0963">Cytoplasm</keyword>
<feature type="region of interest" description="Disordered" evidence="8">
    <location>
        <begin position="171"/>
        <end position="195"/>
    </location>
</feature>
<dbReference type="InParanoid" id="A0A1Y1UMX6"/>
<dbReference type="GO" id="GO:0005737">
    <property type="term" value="C:cytoplasm"/>
    <property type="evidence" value="ECO:0007669"/>
    <property type="project" value="UniProtKB-SubCell"/>
</dbReference>
<dbReference type="InterPro" id="IPR019191">
    <property type="entry name" value="Essential_protein_Yae1_N"/>
</dbReference>
<protein>
    <recommendedName>
        <fullName evidence="5">Protein YAE1</fullName>
    </recommendedName>
    <alternativeName>
        <fullName evidence="4">Protein yae1</fullName>
    </alternativeName>
</protein>
<evidence type="ECO:0000256" key="8">
    <source>
        <dbReference type="SAM" id="MobiDB-lite"/>
    </source>
</evidence>
<dbReference type="Pfam" id="PF09811">
    <property type="entry name" value="Yae1_N"/>
    <property type="match status" value="1"/>
</dbReference>
<dbReference type="STRING" id="4999.A0A1Y1UMX6"/>
<proteinExistence type="inferred from homology"/>
<evidence type="ECO:0000256" key="7">
    <source>
        <dbReference type="ARBA" id="ARBA00023242"/>
    </source>
</evidence>
<dbReference type="EMBL" id="NBSH01000003">
    <property type="protein sequence ID" value="ORX38867.1"/>
    <property type="molecule type" value="Genomic_DNA"/>
</dbReference>
<feature type="region of interest" description="Disordered" evidence="8">
    <location>
        <begin position="1"/>
        <end position="22"/>
    </location>
</feature>
<gene>
    <name evidence="10" type="ORF">BD324DRAFT_577392</name>
</gene>
<comment type="caution">
    <text evidence="10">The sequence shown here is derived from an EMBL/GenBank/DDBJ whole genome shotgun (WGS) entry which is preliminary data.</text>
</comment>
<dbReference type="InterPro" id="IPR038881">
    <property type="entry name" value="Yae1-like"/>
</dbReference>
<feature type="compositionally biased region" description="Basic and acidic residues" evidence="8">
    <location>
        <begin position="181"/>
        <end position="192"/>
    </location>
</feature>
<evidence type="ECO:0000256" key="2">
    <source>
        <dbReference type="ARBA" id="ARBA00004496"/>
    </source>
</evidence>
<feature type="domain" description="Essential protein Yae1 N-terminal" evidence="9">
    <location>
        <begin position="42"/>
        <end position="80"/>
    </location>
</feature>
<dbReference type="GeneID" id="33555062"/>
<keyword evidence="11" id="KW-1185">Reference proteome</keyword>